<protein>
    <submittedName>
        <fullName evidence="1">Chaperonin GroEL (HSP60 family)</fullName>
    </submittedName>
</protein>
<sequence>MNERINVGECNISLSNEESIADWLIEKEEKGNQFIHRIADILYEQLNNKK</sequence>
<organism evidence="1 2">
    <name type="scientific">Virgibacillus alimentarius</name>
    <dbReference type="NCBI Taxonomy" id="698769"/>
    <lineage>
        <taxon>Bacteria</taxon>
        <taxon>Bacillati</taxon>
        <taxon>Bacillota</taxon>
        <taxon>Bacilli</taxon>
        <taxon>Bacillales</taxon>
        <taxon>Bacillaceae</taxon>
        <taxon>Virgibacillus</taxon>
    </lineage>
</organism>
<keyword evidence="2" id="KW-1185">Reference proteome</keyword>
<dbReference type="EMBL" id="JAGIKX010000009">
    <property type="protein sequence ID" value="MBP2257478.1"/>
    <property type="molecule type" value="Genomic_DNA"/>
</dbReference>
<proteinExistence type="predicted"/>
<dbReference type="RefSeq" id="WP_226370998.1">
    <property type="nucleotide sequence ID" value="NZ_JAGIKX010000009.1"/>
</dbReference>
<evidence type="ECO:0000313" key="2">
    <source>
        <dbReference type="Proteomes" id="UP001519294"/>
    </source>
</evidence>
<accession>A0ABS4S7K5</accession>
<evidence type="ECO:0000313" key="1">
    <source>
        <dbReference type="EMBL" id="MBP2257478.1"/>
    </source>
</evidence>
<gene>
    <name evidence="1" type="ORF">J2Z81_001426</name>
</gene>
<name>A0ABS4S7K5_9BACI</name>
<dbReference type="Proteomes" id="UP001519294">
    <property type="component" value="Unassembled WGS sequence"/>
</dbReference>
<reference evidence="1 2" key="1">
    <citation type="submission" date="2021-03" db="EMBL/GenBank/DDBJ databases">
        <title>Genomic Encyclopedia of Type Strains, Phase IV (KMG-IV): sequencing the most valuable type-strain genomes for metagenomic binning, comparative biology and taxonomic classification.</title>
        <authorList>
            <person name="Goeker M."/>
        </authorList>
    </citation>
    <scope>NUCLEOTIDE SEQUENCE [LARGE SCALE GENOMIC DNA]</scope>
    <source>
        <strain evidence="1 2">DSM 25790</strain>
    </source>
</reference>
<comment type="caution">
    <text evidence="1">The sequence shown here is derived from an EMBL/GenBank/DDBJ whole genome shotgun (WGS) entry which is preliminary data.</text>
</comment>